<dbReference type="EMBL" id="UINC01042300">
    <property type="protein sequence ID" value="SVB44741.1"/>
    <property type="molecule type" value="Genomic_DNA"/>
</dbReference>
<accession>A0A382E417</accession>
<sequence length="134" mass="15877">MRLAPKLLRRRQNSIWVRRNFEKFLEHSNRWLKPSRLRKDLAVRVGGPDMIQIPDGRLVAAVRFYGEEECWGRAWISPYWIDADAGTISEFQYLPSGGDTSYAVMVWHEDRLWVSYYSSHEKKTSIYLARVRLT</sequence>
<dbReference type="AlphaFoldDB" id="A0A382E417"/>
<organism evidence="1">
    <name type="scientific">marine metagenome</name>
    <dbReference type="NCBI Taxonomy" id="408172"/>
    <lineage>
        <taxon>unclassified sequences</taxon>
        <taxon>metagenomes</taxon>
        <taxon>ecological metagenomes</taxon>
    </lineage>
</organism>
<reference evidence="1" key="1">
    <citation type="submission" date="2018-05" db="EMBL/GenBank/DDBJ databases">
        <authorList>
            <person name="Lanie J.A."/>
            <person name="Ng W.-L."/>
            <person name="Kazmierczak K.M."/>
            <person name="Andrzejewski T.M."/>
            <person name="Davidsen T.M."/>
            <person name="Wayne K.J."/>
            <person name="Tettelin H."/>
            <person name="Glass J.I."/>
            <person name="Rusch D."/>
            <person name="Podicherti R."/>
            <person name="Tsui H.-C.T."/>
            <person name="Winkler M.E."/>
        </authorList>
    </citation>
    <scope>NUCLEOTIDE SEQUENCE</scope>
</reference>
<name>A0A382E417_9ZZZZ</name>
<proteinExistence type="predicted"/>
<protein>
    <recommendedName>
        <fullName evidence="2">Sialidase domain-containing protein</fullName>
    </recommendedName>
</protein>
<evidence type="ECO:0008006" key="2">
    <source>
        <dbReference type="Google" id="ProtNLM"/>
    </source>
</evidence>
<evidence type="ECO:0000313" key="1">
    <source>
        <dbReference type="EMBL" id="SVB44741.1"/>
    </source>
</evidence>
<gene>
    <name evidence="1" type="ORF">METZ01_LOCUS197595</name>
</gene>